<keyword evidence="2" id="KW-0853">WD repeat</keyword>
<reference evidence="7" key="1">
    <citation type="journal article" date="2023" name="BMC Genomics">
        <title>Chromosome-level genome assemblies of Cutaneotrichosporon spp. (Trichosporonales, Basidiomycota) reveal imbalanced evolution between nucleotide sequences and chromosome synteny.</title>
        <authorList>
            <person name="Kobayashi Y."/>
            <person name="Kayamori A."/>
            <person name="Aoki K."/>
            <person name="Shiwa Y."/>
            <person name="Matsutani M."/>
            <person name="Fujita N."/>
            <person name="Sugita T."/>
            <person name="Iwasaki W."/>
            <person name="Tanaka N."/>
            <person name="Takashima M."/>
        </authorList>
    </citation>
    <scope>NUCLEOTIDE SEQUENCE</scope>
    <source>
        <strain evidence="7">HIS019</strain>
    </source>
</reference>
<dbReference type="GeneID" id="85496422"/>
<accession>A0AA48QWU3</accession>
<evidence type="ECO:0000313" key="7">
    <source>
        <dbReference type="EMBL" id="BEI92552.1"/>
    </source>
</evidence>
<evidence type="ECO:0000256" key="5">
    <source>
        <dbReference type="ARBA" id="ARBA00039514"/>
    </source>
</evidence>
<dbReference type="KEGG" id="ccac:CcaHIS019_0501800"/>
<evidence type="ECO:0000256" key="3">
    <source>
        <dbReference type="ARBA" id="ARBA00022737"/>
    </source>
</evidence>
<dbReference type="RefSeq" id="XP_060457817.1">
    <property type="nucleotide sequence ID" value="XM_060601310.1"/>
</dbReference>
<evidence type="ECO:0000256" key="1">
    <source>
        <dbReference type="ARBA" id="ARBA00007625"/>
    </source>
</evidence>
<dbReference type="Gene3D" id="2.130.10.10">
    <property type="entry name" value="YVTN repeat-like/Quinoprotein amine dehydrogenase"/>
    <property type="match status" value="2"/>
</dbReference>
<dbReference type="AlphaFoldDB" id="A0AA48QWU3"/>
<keyword evidence="8" id="KW-1185">Reference proteome</keyword>
<dbReference type="InterPro" id="IPR015943">
    <property type="entry name" value="WD40/YVTN_repeat-like_dom_sf"/>
</dbReference>
<dbReference type="InterPro" id="IPR050505">
    <property type="entry name" value="WDR55/POC1"/>
</dbReference>
<comment type="similarity">
    <text evidence="1">Belongs to the WD repeat WDR55 family.</text>
</comment>
<feature type="compositionally biased region" description="Acidic residues" evidence="6">
    <location>
        <begin position="306"/>
        <end position="328"/>
    </location>
</feature>
<evidence type="ECO:0000256" key="6">
    <source>
        <dbReference type="SAM" id="MobiDB-lite"/>
    </source>
</evidence>
<sequence length="390" mass="42936">MPEIKLRNQPFDVAFSPSANVLCAALLTGEIKAWNYDDSTGKTSKAWSVRPTKRTARALHFSGDGTELWMGGKSGIVAQIDAETGAVKWHDDVAHESPVNRVFSINPQLIASGDDEGVIKFWDARKPSPIRQYTQHWDYISDFTYFDDKRLLVSTSGDGHLSAIDIRRSKAEPLHQSADQEDELLSITQIKGGDKFVVGTGLGVLSIWDRGKGWGDSVDRMLGHPASVDAVVALSEDIVATGSEDGMVRVIQIQPNTFLGVIATHDEYPIERLALDRSSKWLASVSHDECIKLTDCEGMFEDDSDAEDVEMGDDTDEGGAGDAEETMDQDQHQDSDDNDDDDESAPAAPVDWGSDSDDDMPQQPKRKQRKGQHKVGKDRVHEDAGFFDDL</sequence>
<evidence type="ECO:0000256" key="4">
    <source>
        <dbReference type="ARBA" id="ARBA00039238"/>
    </source>
</evidence>
<dbReference type="Proteomes" id="UP001233271">
    <property type="component" value="Chromosome 5"/>
</dbReference>
<dbReference type="PANTHER" id="PTHR44019:SF20">
    <property type="entry name" value="WD REPEAT-CONTAINING PROTEIN 55"/>
    <property type="match status" value="1"/>
</dbReference>
<organism evidence="7 8">
    <name type="scientific">Cutaneotrichosporon cavernicola</name>
    <dbReference type="NCBI Taxonomy" id="279322"/>
    <lineage>
        <taxon>Eukaryota</taxon>
        <taxon>Fungi</taxon>
        <taxon>Dikarya</taxon>
        <taxon>Basidiomycota</taxon>
        <taxon>Agaricomycotina</taxon>
        <taxon>Tremellomycetes</taxon>
        <taxon>Trichosporonales</taxon>
        <taxon>Trichosporonaceae</taxon>
        <taxon>Cutaneotrichosporon</taxon>
    </lineage>
</organism>
<feature type="region of interest" description="Disordered" evidence="6">
    <location>
        <begin position="306"/>
        <end position="390"/>
    </location>
</feature>
<dbReference type="SMART" id="SM00320">
    <property type="entry name" value="WD40"/>
    <property type="match status" value="7"/>
</dbReference>
<dbReference type="InterPro" id="IPR036322">
    <property type="entry name" value="WD40_repeat_dom_sf"/>
</dbReference>
<feature type="compositionally biased region" description="Basic residues" evidence="6">
    <location>
        <begin position="364"/>
        <end position="374"/>
    </location>
</feature>
<evidence type="ECO:0000313" key="8">
    <source>
        <dbReference type="Proteomes" id="UP001233271"/>
    </source>
</evidence>
<dbReference type="InterPro" id="IPR001680">
    <property type="entry name" value="WD40_rpt"/>
</dbReference>
<proteinExistence type="inferred from homology"/>
<name>A0AA48QWU3_9TREE</name>
<dbReference type="EMBL" id="AP028216">
    <property type="protein sequence ID" value="BEI92552.1"/>
    <property type="molecule type" value="Genomic_DNA"/>
</dbReference>
<gene>
    <name evidence="7" type="ORF">CcaverHIS019_0501800</name>
</gene>
<feature type="compositionally biased region" description="Basic and acidic residues" evidence="6">
    <location>
        <begin position="375"/>
        <end position="384"/>
    </location>
</feature>
<dbReference type="PANTHER" id="PTHR44019">
    <property type="entry name" value="WD REPEAT-CONTAINING PROTEIN 55"/>
    <property type="match status" value="1"/>
</dbReference>
<dbReference type="Pfam" id="PF24796">
    <property type="entry name" value="WDR55"/>
    <property type="match status" value="1"/>
</dbReference>
<dbReference type="SUPFAM" id="SSF50978">
    <property type="entry name" value="WD40 repeat-like"/>
    <property type="match status" value="1"/>
</dbReference>
<evidence type="ECO:0000256" key="2">
    <source>
        <dbReference type="ARBA" id="ARBA00022574"/>
    </source>
</evidence>
<keyword evidence="3" id="KW-0677">Repeat</keyword>
<protein>
    <recommendedName>
        <fullName evidence="4">WD repeat-containing protein JIP5</fullName>
    </recommendedName>
    <alternativeName>
        <fullName evidence="5">WD repeat-containing protein jip5</fullName>
    </alternativeName>
</protein>